<comment type="pathway">
    <text evidence="9">Isoprenoid biosynthesis; isopentenyl diphosphate biosynthesis via mevalonate pathway; isopentenyl diphosphate from (R)-mevalonate: step 1/3.</text>
</comment>
<evidence type="ECO:0000313" key="14">
    <source>
        <dbReference type="Proteomes" id="UP000273158"/>
    </source>
</evidence>
<dbReference type="PANTHER" id="PTHR43290:SF2">
    <property type="entry name" value="MEVALONATE KINASE"/>
    <property type="match status" value="1"/>
</dbReference>
<feature type="domain" description="GHMP kinase C-terminal" evidence="12">
    <location>
        <begin position="247"/>
        <end position="326"/>
    </location>
</feature>
<dbReference type="GO" id="GO:0019287">
    <property type="term" value="P:isopentenyl diphosphate biosynthetic process, mevalonate pathway"/>
    <property type="evidence" value="ECO:0007669"/>
    <property type="project" value="UniProtKB-UniPathway"/>
</dbReference>
<evidence type="ECO:0000256" key="6">
    <source>
        <dbReference type="ARBA" id="ARBA00022840"/>
    </source>
</evidence>
<dbReference type="GO" id="GO:0005524">
    <property type="term" value="F:ATP binding"/>
    <property type="evidence" value="ECO:0007669"/>
    <property type="project" value="UniProtKB-KW"/>
</dbReference>
<evidence type="ECO:0000256" key="7">
    <source>
        <dbReference type="ARBA" id="ARBA00022842"/>
    </source>
</evidence>
<dbReference type="InterPro" id="IPR006204">
    <property type="entry name" value="GHMP_kinase_N_dom"/>
</dbReference>
<dbReference type="InterPro" id="IPR013750">
    <property type="entry name" value="GHMP_kinase_C_dom"/>
</dbReference>
<dbReference type="UniPathway" id="UPA00057">
    <property type="reaction ID" value="UER00098"/>
</dbReference>
<keyword evidence="14" id="KW-1185">Reference proteome</keyword>
<evidence type="ECO:0000256" key="2">
    <source>
        <dbReference type="ARBA" id="ARBA00022516"/>
    </source>
</evidence>
<proteinExistence type="predicted"/>
<dbReference type="InterPro" id="IPR014721">
    <property type="entry name" value="Ribsml_uS5_D2-typ_fold_subgr"/>
</dbReference>
<dbReference type="SUPFAM" id="SSF54211">
    <property type="entry name" value="Ribosomal protein S5 domain 2-like"/>
    <property type="match status" value="1"/>
</dbReference>
<organism evidence="13 14">
    <name type="scientific">Microbacterium telephonicum</name>
    <dbReference type="NCBI Taxonomy" id="1714841"/>
    <lineage>
        <taxon>Bacteria</taxon>
        <taxon>Bacillati</taxon>
        <taxon>Actinomycetota</taxon>
        <taxon>Actinomycetes</taxon>
        <taxon>Micrococcales</taxon>
        <taxon>Microbacteriaceae</taxon>
        <taxon>Microbacterium</taxon>
    </lineage>
</organism>
<dbReference type="Pfam" id="PF08544">
    <property type="entry name" value="GHMP_kinases_C"/>
    <property type="match status" value="1"/>
</dbReference>
<evidence type="ECO:0000256" key="4">
    <source>
        <dbReference type="ARBA" id="ARBA00022741"/>
    </source>
</evidence>
<feature type="region of interest" description="Disordered" evidence="10">
    <location>
        <begin position="1"/>
        <end position="32"/>
    </location>
</feature>
<sequence length="339" mass="33687">MPSSLDARAHRGEAVTAAAAPDAAAGSAVPGTGTGRATAKTILFGEHAVVYGRPAVAVPITAIPVTALARPVEGPASLRSALYHGRLDRIPERLRPTGAAVSAALDAVGRPSAGVAVEVRSEIPAERGLGSSAAVAAAIVTAVSAAFGRTLSPDERHELIQIAERAAHGRPSGLDARSVVATGPVWFEDGAATTLAVGGPMTFVLADTGVAGRTREAVAAVRALHEERPAHVDALLERLGGLAAQARVALGTGDAEAVGAAMTDAHAALNVLGVGDPALDHLVAAARTGGALGAKLTGGGRGGCIVAVARDADHADDLVAHLRAAGSPAAWSTHLEASR</sequence>
<dbReference type="InterPro" id="IPR036554">
    <property type="entry name" value="GHMP_kinase_C_sf"/>
</dbReference>
<dbReference type="Gene3D" id="3.30.230.10">
    <property type="match status" value="1"/>
</dbReference>
<keyword evidence="5 13" id="KW-0418">Kinase</keyword>
<dbReference type="InterPro" id="IPR006205">
    <property type="entry name" value="Mev_gal_kin"/>
</dbReference>
<dbReference type="Proteomes" id="UP000273158">
    <property type="component" value="Unassembled WGS sequence"/>
</dbReference>
<evidence type="ECO:0000256" key="9">
    <source>
        <dbReference type="ARBA" id="ARBA00029438"/>
    </source>
</evidence>
<dbReference type="RefSeq" id="WP_121058226.1">
    <property type="nucleotide sequence ID" value="NZ_RCDB01000002.1"/>
</dbReference>
<dbReference type="Gene3D" id="3.30.70.890">
    <property type="entry name" value="GHMP kinase, C-terminal domain"/>
    <property type="match status" value="1"/>
</dbReference>
<protein>
    <submittedName>
        <fullName evidence="13">Mevalonate kinase</fullName>
    </submittedName>
</protein>
<dbReference type="OrthoDB" id="9764892at2"/>
<dbReference type="SUPFAM" id="SSF55060">
    <property type="entry name" value="GHMP Kinase, C-terminal domain"/>
    <property type="match status" value="1"/>
</dbReference>
<keyword evidence="8" id="KW-0443">Lipid metabolism</keyword>
<dbReference type="EMBL" id="RCDB01000002">
    <property type="protein sequence ID" value="RLK49197.1"/>
    <property type="molecule type" value="Genomic_DNA"/>
</dbReference>
<dbReference type="AlphaFoldDB" id="A0A498C296"/>
<gene>
    <name evidence="13" type="ORF">C7474_1332</name>
</gene>
<evidence type="ECO:0000313" key="13">
    <source>
        <dbReference type="EMBL" id="RLK49197.1"/>
    </source>
</evidence>
<dbReference type="NCBIfam" id="TIGR00549">
    <property type="entry name" value="mevalon_kin"/>
    <property type="match status" value="1"/>
</dbReference>
<evidence type="ECO:0000259" key="11">
    <source>
        <dbReference type="Pfam" id="PF00288"/>
    </source>
</evidence>
<evidence type="ECO:0000256" key="10">
    <source>
        <dbReference type="SAM" id="MobiDB-lite"/>
    </source>
</evidence>
<accession>A0A498C296</accession>
<dbReference type="Pfam" id="PF00288">
    <property type="entry name" value="GHMP_kinases_N"/>
    <property type="match status" value="1"/>
</dbReference>
<comment type="caution">
    <text evidence="13">The sequence shown here is derived from an EMBL/GenBank/DDBJ whole genome shotgun (WGS) entry which is preliminary data.</text>
</comment>
<evidence type="ECO:0000256" key="1">
    <source>
        <dbReference type="ARBA" id="ARBA00022490"/>
    </source>
</evidence>
<dbReference type="InterPro" id="IPR020568">
    <property type="entry name" value="Ribosomal_Su5_D2-typ_SF"/>
</dbReference>
<keyword evidence="4" id="KW-0547">Nucleotide-binding</keyword>
<feature type="compositionally biased region" description="Low complexity" evidence="10">
    <location>
        <begin position="14"/>
        <end position="28"/>
    </location>
</feature>
<evidence type="ECO:0000256" key="5">
    <source>
        <dbReference type="ARBA" id="ARBA00022777"/>
    </source>
</evidence>
<keyword evidence="6" id="KW-0067">ATP-binding</keyword>
<reference evidence="13 14" key="1">
    <citation type="journal article" date="2015" name="Stand. Genomic Sci.">
        <title>Genomic Encyclopedia of Bacterial and Archaeal Type Strains, Phase III: the genomes of soil and plant-associated and newly described type strains.</title>
        <authorList>
            <person name="Whitman W.B."/>
            <person name="Woyke T."/>
            <person name="Klenk H.P."/>
            <person name="Zhou Y."/>
            <person name="Lilburn T.G."/>
            <person name="Beck B.J."/>
            <person name="De Vos P."/>
            <person name="Vandamme P."/>
            <person name="Eisen J.A."/>
            <person name="Garrity G."/>
            <person name="Hugenholtz P."/>
            <person name="Kyrpides N.C."/>
        </authorList>
    </citation>
    <scope>NUCLEOTIDE SEQUENCE [LARGE SCALE GENOMIC DNA]</scope>
    <source>
        <strain evidence="13 14">S2T63</strain>
    </source>
</reference>
<dbReference type="GO" id="GO:0004496">
    <property type="term" value="F:mevalonate kinase activity"/>
    <property type="evidence" value="ECO:0007669"/>
    <property type="project" value="InterPro"/>
</dbReference>
<name>A0A498C296_9MICO</name>
<dbReference type="PRINTS" id="PR00959">
    <property type="entry name" value="MEVGALKINASE"/>
</dbReference>
<keyword evidence="1" id="KW-0963">Cytoplasm</keyword>
<feature type="domain" description="GHMP kinase N-terminal" evidence="11">
    <location>
        <begin position="102"/>
        <end position="176"/>
    </location>
</feature>
<keyword evidence="2" id="KW-0444">Lipid biosynthesis</keyword>
<evidence type="ECO:0000256" key="3">
    <source>
        <dbReference type="ARBA" id="ARBA00022679"/>
    </source>
</evidence>
<keyword evidence="3" id="KW-0808">Transferase</keyword>
<evidence type="ECO:0000256" key="8">
    <source>
        <dbReference type="ARBA" id="ARBA00023098"/>
    </source>
</evidence>
<dbReference type="GO" id="GO:0005829">
    <property type="term" value="C:cytosol"/>
    <property type="evidence" value="ECO:0007669"/>
    <property type="project" value="TreeGrafter"/>
</dbReference>
<evidence type="ECO:0000259" key="12">
    <source>
        <dbReference type="Pfam" id="PF08544"/>
    </source>
</evidence>
<dbReference type="PANTHER" id="PTHR43290">
    <property type="entry name" value="MEVALONATE KINASE"/>
    <property type="match status" value="1"/>
</dbReference>
<keyword evidence="7" id="KW-0460">Magnesium</keyword>